<dbReference type="InterPro" id="IPR032783">
    <property type="entry name" value="AraC_lig"/>
</dbReference>
<accession>A0A1E8PJQ5</accession>
<dbReference type="InterPro" id="IPR018062">
    <property type="entry name" value="HTH_AraC-typ_CS"/>
</dbReference>
<keyword evidence="4" id="KW-0804">Transcription</keyword>
<proteinExistence type="predicted"/>
<sequence length="272" mass="29545">MDQLSALLLRFGFSADTFFQGAFCGNNHFPAQPGRGHLHLVREGPATFAHADGTVLRIDAPALVFYPRPHTHALRTGACTAQLLCATVHLAGDDEAMLNSLPAFLHLPLAQLPAMSGVLELLFDEAHRGELGRKVVLNRLCDVLIVQLLRHALANRLMSAACLLDQSNAALTNAMTAIHEHPGRHWTVASLASLCGMSRSRFARQFHAAIACPPAQYLTGQRMLRAQALLRQGWLVQDVALEVGYGSQPAFTRAFRACTGLSPRDWLTQGAS</sequence>
<dbReference type="PANTHER" id="PTHR46796">
    <property type="entry name" value="HTH-TYPE TRANSCRIPTIONAL ACTIVATOR RHAS-RELATED"/>
    <property type="match status" value="1"/>
</dbReference>
<comment type="caution">
    <text evidence="6">The sequence shown here is derived from an EMBL/GenBank/DDBJ whole genome shotgun (WGS) entry which is preliminary data.</text>
</comment>
<dbReference type="Proteomes" id="UP000092634">
    <property type="component" value="Unassembled WGS sequence"/>
</dbReference>
<name>A0A1E8PJQ5_9BURK</name>
<dbReference type="InterPro" id="IPR018060">
    <property type="entry name" value="HTH_AraC"/>
</dbReference>
<dbReference type="InterPro" id="IPR050204">
    <property type="entry name" value="AraC_XylS_family_regulators"/>
</dbReference>
<evidence type="ECO:0000256" key="2">
    <source>
        <dbReference type="ARBA" id="ARBA00023125"/>
    </source>
</evidence>
<dbReference type="InterPro" id="IPR037923">
    <property type="entry name" value="HTH-like"/>
</dbReference>
<dbReference type="PROSITE" id="PS00041">
    <property type="entry name" value="HTH_ARAC_FAMILY_1"/>
    <property type="match status" value="1"/>
</dbReference>
<protein>
    <recommendedName>
        <fullName evidence="5">HTH araC/xylS-type domain-containing protein</fullName>
    </recommendedName>
</protein>
<dbReference type="PROSITE" id="PS01124">
    <property type="entry name" value="HTH_ARAC_FAMILY_2"/>
    <property type="match status" value="1"/>
</dbReference>
<dbReference type="Pfam" id="PF12852">
    <property type="entry name" value="Cupin_6"/>
    <property type="match status" value="1"/>
</dbReference>
<evidence type="ECO:0000259" key="5">
    <source>
        <dbReference type="PROSITE" id="PS01124"/>
    </source>
</evidence>
<dbReference type="GO" id="GO:0003700">
    <property type="term" value="F:DNA-binding transcription factor activity"/>
    <property type="evidence" value="ECO:0007669"/>
    <property type="project" value="InterPro"/>
</dbReference>
<feature type="domain" description="HTH araC/xylS-type" evidence="5">
    <location>
        <begin position="172"/>
        <end position="269"/>
    </location>
</feature>
<dbReference type="InterPro" id="IPR009057">
    <property type="entry name" value="Homeodomain-like_sf"/>
</dbReference>
<dbReference type="AlphaFoldDB" id="A0A1E8PJQ5"/>
<evidence type="ECO:0000256" key="1">
    <source>
        <dbReference type="ARBA" id="ARBA00023015"/>
    </source>
</evidence>
<evidence type="ECO:0000313" key="7">
    <source>
        <dbReference type="Proteomes" id="UP000092634"/>
    </source>
</evidence>
<keyword evidence="3" id="KW-0010">Activator</keyword>
<keyword evidence="1" id="KW-0805">Transcription regulation</keyword>
<dbReference type="Gene3D" id="1.10.10.60">
    <property type="entry name" value="Homeodomain-like"/>
    <property type="match status" value="1"/>
</dbReference>
<evidence type="ECO:0000256" key="3">
    <source>
        <dbReference type="ARBA" id="ARBA00023159"/>
    </source>
</evidence>
<dbReference type="PANTHER" id="PTHR46796:SF7">
    <property type="entry name" value="ARAC FAMILY TRANSCRIPTIONAL REGULATOR"/>
    <property type="match status" value="1"/>
</dbReference>
<dbReference type="SUPFAM" id="SSF46689">
    <property type="entry name" value="Homeodomain-like"/>
    <property type="match status" value="2"/>
</dbReference>
<evidence type="ECO:0000256" key="4">
    <source>
        <dbReference type="ARBA" id="ARBA00023163"/>
    </source>
</evidence>
<organism evidence="6 7">
    <name type="scientific">Janthinobacterium lividum</name>
    <dbReference type="NCBI Taxonomy" id="29581"/>
    <lineage>
        <taxon>Bacteria</taxon>
        <taxon>Pseudomonadati</taxon>
        <taxon>Pseudomonadota</taxon>
        <taxon>Betaproteobacteria</taxon>
        <taxon>Burkholderiales</taxon>
        <taxon>Oxalobacteraceae</taxon>
        <taxon>Janthinobacterium</taxon>
    </lineage>
</organism>
<gene>
    <name evidence="6" type="ORF">BA896_020945</name>
</gene>
<dbReference type="EMBL" id="MAQB02000012">
    <property type="protein sequence ID" value="OFJ46532.1"/>
    <property type="molecule type" value="Genomic_DNA"/>
</dbReference>
<keyword evidence="2" id="KW-0238">DNA-binding</keyword>
<dbReference type="SMART" id="SM00342">
    <property type="entry name" value="HTH_ARAC"/>
    <property type="match status" value="1"/>
</dbReference>
<dbReference type="Pfam" id="PF12833">
    <property type="entry name" value="HTH_18"/>
    <property type="match status" value="1"/>
</dbReference>
<dbReference type="GO" id="GO:0043565">
    <property type="term" value="F:sequence-specific DNA binding"/>
    <property type="evidence" value="ECO:0007669"/>
    <property type="project" value="InterPro"/>
</dbReference>
<reference evidence="6 7" key="1">
    <citation type="submission" date="2016-10" db="EMBL/GenBank/DDBJ databases">
        <title>Updated version of Genome Assembly of Janthinobacterium lividum ERGS5:01.</title>
        <authorList>
            <person name="Kumar R."/>
            <person name="Acharya V."/>
            <person name="Singh D."/>
        </authorList>
    </citation>
    <scope>NUCLEOTIDE SEQUENCE [LARGE SCALE GENOMIC DNA]</scope>
    <source>
        <strain evidence="6 7">ERGS5:01</strain>
    </source>
</reference>
<evidence type="ECO:0000313" key="6">
    <source>
        <dbReference type="EMBL" id="OFJ46532.1"/>
    </source>
</evidence>
<dbReference type="SUPFAM" id="SSF51215">
    <property type="entry name" value="Regulatory protein AraC"/>
    <property type="match status" value="1"/>
</dbReference>